<feature type="disulfide bond" evidence="3">
    <location>
        <begin position="173"/>
        <end position="191"/>
    </location>
</feature>
<dbReference type="GO" id="GO:0008191">
    <property type="term" value="F:metalloendopeptidase inhibitor activity"/>
    <property type="evidence" value="ECO:0007669"/>
    <property type="project" value="InterPro"/>
</dbReference>
<feature type="disulfide bond" evidence="3">
    <location>
        <begin position="155"/>
        <end position="199"/>
    </location>
</feature>
<keyword evidence="2" id="KW-0964">Secreted</keyword>
<organism evidence="4 5">
    <name type="scientific">Meganyctiphanes norvegica</name>
    <name type="common">Northern krill</name>
    <name type="synonym">Thysanopoda norvegica</name>
    <dbReference type="NCBI Taxonomy" id="48144"/>
    <lineage>
        <taxon>Eukaryota</taxon>
        <taxon>Metazoa</taxon>
        <taxon>Ecdysozoa</taxon>
        <taxon>Arthropoda</taxon>
        <taxon>Crustacea</taxon>
        <taxon>Multicrustacea</taxon>
        <taxon>Malacostraca</taxon>
        <taxon>Eumalacostraca</taxon>
        <taxon>Eucarida</taxon>
        <taxon>Euphausiacea</taxon>
        <taxon>Euphausiidae</taxon>
        <taxon>Meganyctiphanes</taxon>
    </lineage>
</organism>
<accession>A0AAV2PP63</accession>
<dbReference type="InterPro" id="IPR001820">
    <property type="entry name" value="TIMP"/>
</dbReference>
<evidence type="ECO:0000313" key="5">
    <source>
        <dbReference type="Proteomes" id="UP001497623"/>
    </source>
</evidence>
<protein>
    <recommendedName>
        <fullName evidence="6">NTR domain-containing protein</fullName>
    </recommendedName>
</protein>
<evidence type="ECO:0000256" key="2">
    <source>
        <dbReference type="ARBA" id="ARBA00022525"/>
    </source>
</evidence>
<evidence type="ECO:0008006" key="6">
    <source>
        <dbReference type="Google" id="ProtNLM"/>
    </source>
</evidence>
<dbReference type="AlphaFoldDB" id="A0AAV2PP63"/>
<dbReference type="Pfam" id="PF00965">
    <property type="entry name" value="TIMP"/>
    <property type="match status" value="1"/>
</dbReference>
<dbReference type="PANTHER" id="PTHR11844">
    <property type="entry name" value="METALLOPROTEASE INHIBITOR"/>
    <property type="match status" value="1"/>
</dbReference>
<gene>
    <name evidence="4" type="ORF">MNOR_LOCUS2236</name>
</gene>
<evidence type="ECO:0000256" key="1">
    <source>
        <dbReference type="ARBA" id="ARBA00004613"/>
    </source>
</evidence>
<dbReference type="InterPro" id="IPR027465">
    <property type="entry name" value="TIMP_C"/>
</dbReference>
<evidence type="ECO:0000256" key="3">
    <source>
        <dbReference type="PIRSR" id="PIRSR601820-3"/>
    </source>
</evidence>
<dbReference type="Gene3D" id="2.40.50.120">
    <property type="match status" value="1"/>
</dbReference>
<dbReference type="GO" id="GO:0031012">
    <property type="term" value="C:extracellular matrix"/>
    <property type="evidence" value="ECO:0007669"/>
    <property type="project" value="TreeGrafter"/>
</dbReference>
<dbReference type="EMBL" id="CAXKWB010000660">
    <property type="protein sequence ID" value="CAL4061645.1"/>
    <property type="molecule type" value="Genomic_DNA"/>
</dbReference>
<keyword evidence="5" id="KW-1185">Reference proteome</keyword>
<proteinExistence type="predicted"/>
<name>A0AAV2PP63_MEGNR</name>
<keyword evidence="3" id="KW-1015">Disulfide bond</keyword>
<dbReference type="GO" id="GO:0051045">
    <property type="term" value="P:negative regulation of membrane protein ectodomain proteolysis"/>
    <property type="evidence" value="ECO:0007669"/>
    <property type="project" value="TreeGrafter"/>
</dbReference>
<dbReference type="Proteomes" id="UP001497623">
    <property type="component" value="Unassembled WGS sequence"/>
</dbReference>
<dbReference type="InterPro" id="IPR008993">
    <property type="entry name" value="TIMP-like_OB-fold"/>
</dbReference>
<dbReference type="GO" id="GO:0002020">
    <property type="term" value="F:protease binding"/>
    <property type="evidence" value="ECO:0007669"/>
    <property type="project" value="TreeGrafter"/>
</dbReference>
<feature type="non-terminal residue" evidence="4">
    <location>
        <position position="313"/>
    </location>
</feature>
<dbReference type="SMART" id="SM00206">
    <property type="entry name" value="NTR"/>
    <property type="match status" value="1"/>
</dbReference>
<dbReference type="SUPFAM" id="SSF50242">
    <property type="entry name" value="TIMP-like"/>
    <property type="match status" value="1"/>
</dbReference>
<reference evidence="4 5" key="1">
    <citation type="submission" date="2024-05" db="EMBL/GenBank/DDBJ databases">
        <authorList>
            <person name="Wallberg A."/>
        </authorList>
    </citation>
    <scope>NUCLEOTIDE SEQUENCE [LARGE SCALE GENOMIC DNA]</scope>
</reference>
<sequence length="313" mass="35562">MVKGNESSSECVSETIALCLAAALTEFSYMLLGEYGCCIVNHSYHGTEYDAWAMVMVRVRRQTQTPDGLTAYKVRVKRFLKASDKVQLILTKGLIYTIPGTCAVSLQPRSTYVITGNVEAGKPWTNLCHFTKPWATLSPKMKKGFRLLYQSGCDCPIMSCHYWERCPQASFMCSWETSNEIDDCQGRHAVCLRSANGTCGWLGGRLYRACMKRRRARGSNIRYTNDITEDNESVISYKSEGNDRHLARSDNDSTDKQRVSKINESIKRNHNKRIRKPSRVGYGHAFHRGRSHNPSLVSTRRKPIGYVQKEHLI</sequence>
<dbReference type="Gene3D" id="3.90.370.10">
    <property type="entry name" value="Tissue inhibitor of metalloproteinase-1. Chain B, domain 1"/>
    <property type="match status" value="1"/>
</dbReference>
<dbReference type="PANTHER" id="PTHR11844:SF25">
    <property type="entry name" value="NTR DOMAIN-CONTAINING PROTEIN"/>
    <property type="match status" value="1"/>
</dbReference>
<evidence type="ECO:0000313" key="4">
    <source>
        <dbReference type="EMBL" id="CAL4061645.1"/>
    </source>
</evidence>
<comment type="subcellular location">
    <subcellularLocation>
        <location evidence="1">Secreted</location>
    </subcellularLocation>
</comment>
<dbReference type="GO" id="GO:0005615">
    <property type="term" value="C:extracellular space"/>
    <property type="evidence" value="ECO:0007669"/>
    <property type="project" value="TreeGrafter"/>
</dbReference>
<comment type="caution">
    <text evidence="4">The sequence shown here is derived from an EMBL/GenBank/DDBJ whole genome shotgun (WGS) entry which is preliminary data.</text>
</comment>